<gene>
    <name evidence="1" type="ORF">QAD02_017459</name>
</gene>
<name>A0ACC2PED3_9HYME</name>
<organism evidence="1 2">
    <name type="scientific">Eretmocerus hayati</name>
    <dbReference type="NCBI Taxonomy" id="131215"/>
    <lineage>
        <taxon>Eukaryota</taxon>
        <taxon>Metazoa</taxon>
        <taxon>Ecdysozoa</taxon>
        <taxon>Arthropoda</taxon>
        <taxon>Hexapoda</taxon>
        <taxon>Insecta</taxon>
        <taxon>Pterygota</taxon>
        <taxon>Neoptera</taxon>
        <taxon>Endopterygota</taxon>
        <taxon>Hymenoptera</taxon>
        <taxon>Apocrita</taxon>
        <taxon>Proctotrupomorpha</taxon>
        <taxon>Chalcidoidea</taxon>
        <taxon>Aphelinidae</taxon>
        <taxon>Aphelininae</taxon>
        <taxon>Eretmocerus</taxon>
    </lineage>
</organism>
<dbReference type="Proteomes" id="UP001239111">
    <property type="component" value="Chromosome 1"/>
</dbReference>
<accession>A0ACC2PED3</accession>
<sequence length="384" mass="42591">MRLTISVKRLPAVRCFIRMFSAQGGTASPQTAADENDVLFEEIGSTGIIELNRPKALNALNLSMVQKIYPKLKEWEKTKNLVMIKGSGEKAFCAGGDVKSLVLALDREGGDQLGKDFFRAEYTLNHLIGTYKKPYVALIHGIVMGGGVGLSVHGKYRIATEKTLFAMPETAIGLYPDVGGSYFLPRLKGKLGLYLGLTGHRLKGADVSLAGIATHYVPSEELEEVTKKLISNDSDIDGILNQYSSANLKQEFSLAAHIDLINECFSAPTVENILERLKQDGSEWSQKVLENLNKMSPTSLKVTKKVIEEGAEKSLRECLETEYRLSCRYLMKNSDFAEGVRALLIDKDQNPSWKPKTLEEVSKLDVTWRFAPIGRDNELELSKL</sequence>
<comment type="caution">
    <text evidence="1">The sequence shown here is derived from an EMBL/GenBank/DDBJ whole genome shotgun (WGS) entry which is preliminary data.</text>
</comment>
<evidence type="ECO:0000313" key="2">
    <source>
        <dbReference type="Proteomes" id="UP001239111"/>
    </source>
</evidence>
<dbReference type="EMBL" id="CM056741">
    <property type="protein sequence ID" value="KAJ8681667.1"/>
    <property type="molecule type" value="Genomic_DNA"/>
</dbReference>
<proteinExistence type="predicted"/>
<reference evidence="1" key="1">
    <citation type="submission" date="2023-04" db="EMBL/GenBank/DDBJ databases">
        <title>A chromosome-level genome assembly of the parasitoid wasp Eretmocerus hayati.</title>
        <authorList>
            <person name="Zhong Y."/>
            <person name="Liu S."/>
            <person name="Liu Y."/>
        </authorList>
    </citation>
    <scope>NUCLEOTIDE SEQUENCE</scope>
    <source>
        <strain evidence="1">ZJU_SS_LIU_2023</strain>
    </source>
</reference>
<protein>
    <submittedName>
        <fullName evidence="1">Uncharacterized protein</fullName>
    </submittedName>
</protein>
<evidence type="ECO:0000313" key="1">
    <source>
        <dbReference type="EMBL" id="KAJ8681667.1"/>
    </source>
</evidence>
<keyword evidence="2" id="KW-1185">Reference proteome</keyword>